<dbReference type="EMBL" id="KN822005">
    <property type="protein sequence ID" value="KIM70048.1"/>
    <property type="molecule type" value="Genomic_DNA"/>
</dbReference>
<dbReference type="GO" id="GO:0003824">
    <property type="term" value="F:catalytic activity"/>
    <property type="evidence" value="ECO:0007669"/>
    <property type="project" value="InterPro"/>
</dbReference>
<reference evidence="3 4" key="1">
    <citation type="submission" date="2014-04" db="EMBL/GenBank/DDBJ databases">
        <authorList>
            <consortium name="DOE Joint Genome Institute"/>
            <person name="Kuo A."/>
            <person name="Kohler A."/>
            <person name="Nagy L.G."/>
            <person name="Floudas D."/>
            <person name="Copeland A."/>
            <person name="Barry K.W."/>
            <person name="Cichocki N."/>
            <person name="Veneault-Fourrey C."/>
            <person name="LaButti K."/>
            <person name="Lindquist E.A."/>
            <person name="Lipzen A."/>
            <person name="Lundell T."/>
            <person name="Morin E."/>
            <person name="Murat C."/>
            <person name="Sun H."/>
            <person name="Tunlid A."/>
            <person name="Henrissat B."/>
            <person name="Grigoriev I.V."/>
            <person name="Hibbett D.S."/>
            <person name="Martin F."/>
            <person name="Nordberg H.P."/>
            <person name="Cantor M.N."/>
            <person name="Hua S.X."/>
        </authorList>
    </citation>
    <scope>NUCLEOTIDE SEQUENCE [LARGE SCALE GENOMIC DNA]</scope>
    <source>
        <strain evidence="3 4">Foug A</strain>
    </source>
</reference>
<proteinExistence type="predicted"/>
<dbReference type="PANTHER" id="PTHR14237:SF19">
    <property type="entry name" value="MITOCHONDRIAL AMIDOXIME REDUCING COMPONENT 1"/>
    <property type="match status" value="1"/>
</dbReference>
<dbReference type="InterPro" id="IPR005302">
    <property type="entry name" value="MoCF_Sase_C"/>
</dbReference>
<dbReference type="AlphaFoldDB" id="A0A0C3A8K6"/>
<dbReference type="InParanoid" id="A0A0C3A8K6"/>
<keyword evidence="1" id="KW-1133">Transmembrane helix</keyword>
<keyword evidence="1" id="KW-0812">Transmembrane</keyword>
<name>A0A0C3A8K6_9AGAM</name>
<dbReference type="SUPFAM" id="SSF50800">
    <property type="entry name" value="PK beta-barrel domain-like"/>
    <property type="match status" value="1"/>
</dbReference>
<reference evidence="4" key="2">
    <citation type="submission" date="2015-01" db="EMBL/GenBank/DDBJ databases">
        <title>Evolutionary Origins and Diversification of the Mycorrhizal Mutualists.</title>
        <authorList>
            <consortium name="DOE Joint Genome Institute"/>
            <consortium name="Mycorrhizal Genomics Consortium"/>
            <person name="Kohler A."/>
            <person name="Kuo A."/>
            <person name="Nagy L.G."/>
            <person name="Floudas D."/>
            <person name="Copeland A."/>
            <person name="Barry K.W."/>
            <person name="Cichocki N."/>
            <person name="Veneault-Fourrey C."/>
            <person name="LaButti K."/>
            <person name="Lindquist E.A."/>
            <person name="Lipzen A."/>
            <person name="Lundell T."/>
            <person name="Morin E."/>
            <person name="Murat C."/>
            <person name="Riley R."/>
            <person name="Ohm R."/>
            <person name="Sun H."/>
            <person name="Tunlid A."/>
            <person name="Henrissat B."/>
            <person name="Grigoriev I.V."/>
            <person name="Hibbett D.S."/>
            <person name="Martin F."/>
        </authorList>
    </citation>
    <scope>NUCLEOTIDE SEQUENCE [LARGE SCALE GENOMIC DNA]</scope>
    <source>
        <strain evidence="4">Foug A</strain>
    </source>
</reference>
<evidence type="ECO:0000313" key="4">
    <source>
        <dbReference type="Proteomes" id="UP000053989"/>
    </source>
</evidence>
<dbReference type="Pfam" id="PF03473">
    <property type="entry name" value="MOSC"/>
    <property type="match status" value="1"/>
</dbReference>
<accession>A0A0C3A8K6</accession>
<dbReference type="InterPro" id="IPR011037">
    <property type="entry name" value="Pyrv_Knase-like_insert_dom_sf"/>
</dbReference>
<sequence>MEGSSGQLASWLPTVSIPIIIFLISVTYSTWFSECKPSGNRHTEKTEFDASNIRVSKLLIHPIKSCKGTSVEEARYTLEGFEYDRKWCIINASDNSVVTARKFAKMVLIHPRIVRDPSSRNGGHLEVSFPEDSGCEAFSVPLNLREDELSQMQRVEVTLWGKKDIEGYICKPFDGRPPSTILSQYFGYPVHLVIKGPLPRRCPPTPRFPDLNTPSYFQDGFPLLIVSHESLVAVQDKVRQMIGEQGVEKVWEQQELVIERFRPNIVIKGGSPFVEDNITELAITSDEEPANGASAIHLVSKCTRCLLPNVDIATGIRDSAVPYKAMMKFRKGLDPVRDSLPCFGCNGIFTGEGVMRVGDWVHVRQTGFV</sequence>
<gene>
    <name evidence="3" type="ORF">SCLCIDRAFT_1207324</name>
</gene>
<keyword evidence="1" id="KW-0472">Membrane</keyword>
<feature type="domain" description="MOSC" evidence="2">
    <location>
        <begin position="196"/>
        <end position="364"/>
    </location>
</feature>
<organism evidence="3 4">
    <name type="scientific">Scleroderma citrinum Foug A</name>
    <dbReference type="NCBI Taxonomy" id="1036808"/>
    <lineage>
        <taxon>Eukaryota</taxon>
        <taxon>Fungi</taxon>
        <taxon>Dikarya</taxon>
        <taxon>Basidiomycota</taxon>
        <taxon>Agaricomycotina</taxon>
        <taxon>Agaricomycetes</taxon>
        <taxon>Agaricomycetidae</taxon>
        <taxon>Boletales</taxon>
        <taxon>Sclerodermatineae</taxon>
        <taxon>Sclerodermataceae</taxon>
        <taxon>Scleroderma</taxon>
    </lineage>
</organism>
<keyword evidence="4" id="KW-1185">Reference proteome</keyword>
<protein>
    <recommendedName>
        <fullName evidence="2">MOSC domain-containing protein</fullName>
    </recommendedName>
</protein>
<dbReference type="GO" id="GO:0030170">
    <property type="term" value="F:pyridoxal phosphate binding"/>
    <property type="evidence" value="ECO:0007669"/>
    <property type="project" value="InterPro"/>
</dbReference>
<dbReference type="STRING" id="1036808.A0A0C3A8K6"/>
<dbReference type="OrthoDB" id="17255at2759"/>
<dbReference type="GO" id="GO:0030151">
    <property type="term" value="F:molybdenum ion binding"/>
    <property type="evidence" value="ECO:0007669"/>
    <property type="project" value="InterPro"/>
</dbReference>
<dbReference type="InterPro" id="IPR005303">
    <property type="entry name" value="MOCOS_middle"/>
</dbReference>
<feature type="transmembrane region" description="Helical" evidence="1">
    <location>
        <begin position="12"/>
        <end position="31"/>
    </location>
</feature>
<evidence type="ECO:0000259" key="2">
    <source>
        <dbReference type="PROSITE" id="PS51340"/>
    </source>
</evidence>
<dbReference type="PROSITE" id="PS51340">
    <property type="entry name" value="MOSC"/>
    <property type="match status" value="1"/>
</dbReference>
<dbReference type="PANTHER" id="PTHR14237">
    <property type="entry name" value="MOLYBDOPTERIN COFACTOR SULFURASE MOSC"/>
    <property type="match status" value="1"/>
</dbReference>
<dbReference type="HOGENOM" id="CLU_028286_1_0_1"/>
<dbReference type="SUPFAM" id="SSF141673">
    <property type="entry name" value="MOSC N-terminal domain-like"/>
    <property type="match status" value="1"/>
</dbReference>
<dbReference type="Proteomes" id="UP000053989">
    <property type="component" value="Unassembled WGS sequence"/>
</dbReference>
<evidence type="ECO:0000313" key="3">
    <source>
        <dbReference type="EMBL" id="KIM70048.1"/>
    </source>
</evidence>
<dbReference type="Pfam" id="PF03476">
    <property type="entry name" value="MOSC_N"/>
    <property type="match status" value="1"/>
</dbReference>
<evidence type="ECO:0000256" key="1">
    <source>
        <dbReference type="SAM" id="Phobius"/>
    </source>
</evidence>